<name>A0A1F7WUC3_9BACT</name>
<dbReference type="Gene3D" id="3.20.20.70">
    <property type="entry name" value="Aldolase class I"/>
    <property type="match status" value="1"/>
</dbReference>
<dbReference type="UniPathway" id="UPA00070"/>
<dbReference type="InterPro" id="IPR013785">
    <property type="entry name" value="Aldolase_TIM"/>
</dbReference>
<dbReference type="EMBL" id="MGFM01000022">
    <property type="protein sequence ID" value="OGM05778.1"/>
    <property type="molecule type" value="Genomic_DNA"/>
</dbReference>
<protein>
    <recommendedName>
        <fullName evidence="9">Dihydroorotate dehydrogenase (quinone)</fullName>
        <ecNumber evidence="9">1.3.5.2</ecNumber>
    </recommendedName>
</protein>
<comment type="caution">
    <text evidence="11">The sequence shown here is derived from an EMBL/GenBank/DDBJ whole genome shotgun (WGS) entry which is preliminary data.</text>
</comment>
<sequence length="353" mass="38950">MSLKSNILAFSYQSLLKPIAFQIDPERIHDKITNFGESLENQNEILSWLFAFKNPSLKRTVLGIEFENPIGLAAGFDYDGHLAKVLKHIGFGFNTVGTITARAYEGNPKPRLARLPKSKSLLVNKGFKSEGAAAVAKRLDKKKLSKHTVGVSIGSTNNAKVNTIPKAIDDYLTSFKIFKGRKYIKYFELNISCPNTDITESFASPQNFKKLVHEIAKLKLTQPIFVKMPNEIRHTNSDRLVRVALKAGIRGFIFSNLVKDRKNKGFDKEEIKQMANLKGNFSGAPTAKNALSLIKHTRKSFGKSVAIIGCGGTFSTADAKDKFEAGADLVQLITGAIYQGPQLIGQICEELAN</sequence>
<evidence type="ECO:0000256" key="3">
    <source>
        <dbReference type="ARBA" id="ARBA00004725"/>
    </source>
</evidence>
<comment type="function">
    <text evidence="2">Catalyzes the conversion of dihydroorotate to orotate with quinone as electron acceptor.</text>
</comment>
<evidence type="ECO:0000256" key="4">
    <source>
        <dbReference type="ARBA" id="ARBA00022630"/>
    </source>
</evidence>
<keyword evidence="5" id="KW-0288">FMN</keyword>
<dbReference type="PANTHER" id="PTHR48109">
    <property type="entry name" value="DIHYDROOROTATE DEHYDROGENASE (QUINONE), MITOCHONDRIAL-RELATED"/>
    <property type="match status" value="1"/>
</dbReference>
<dbReference type="SUPFAM" id="SSF51395">
    <property type="entry name" value="FMN-linked oxidoreductases"/>
    <property type="match status" value="1"/>
</dbReference>
<dbReference type="PANTHER" id="PTHR48109:SF4">
    <property type="entry name" value="DIHYDROOROTATE DEHYDROGENASE (QUINONE), MITOCHONDRIAL"/>
    <property type="match status" value="1"/>
</dbReference>
<dbReference type="NCBIfam" id="NF003652">
    <property type="entry name" value="PRK05286.2-5"/>
    <property type="match status" value="1"/>
</dbReference>
<keyword evidence="8" id="KW-0472">Membrane</keyword>
<dbReference type="Pfam" id="PF01180">
    <property type="entry name" value="DHO_dh"/>
    <property type="match status" value="1"/>
</dbReference>
<dbReference type="GO" id="GO:0044205">
    <property type="term" value="P:'de novo' UMP biosynthetic process"/>
    <property type="evidence" value="ECO:0007669"/>
    <property type="project" value="UniProtKB-UniPathway"/>
</dbReference>
<evidence type="ECO:0000256" key="1">
    <source>
        <dbReference type="ARBA" id="ARBA00001917"/>
    </source>
</evidence>
<dbReference type="NCBIfam" id="TIGR01036">
    <property type="entry name" value="pyrD_sub2"/>
    <property type="match status" value="1"/>
</dbReference>
<dbReference type="Proteomes" id="UP000178812">
    <property type="component" value="Unassembled WGS sequence"/>
</dbReference>
<evidence type="ECO:0000313" key="11">
    <source>
        <dbReference type="EMBL" id="OGM05778.1"/>
    </source>
</evidence>
<dbReference type="GO" id="GO:0005886">
    <property type="term" value="C:plasma membrane"/>
    <property type="evidence" value="ECO:0007669"/>
    <property type="project" value="TreeGrafter"/>
</dbReference>
<dbReference type="GO" id="GO:0006207">
    <property type="term" value="P:'de novo' pyrimidine nucleobase biosynthetic process"/>
    <property type="evidence" value="ECO:0007669"/>
    <property type="project" value="UniProtKB-UniRule"/>
</dbReference>
<feature type="domain" description="Dihydroorotate dehydrogenase catalytic" evidence="10">
    <location>
        <begin position="57"/>
        <end position="352"/>
    </location>
</feature>
<dbReference type="InterPro" id="IPR005719">
    <property type="entry name" value="Dihydroorotate_DH_2"/>
</dbReference>
<comment type="pathway">
    <text evidence="3">Pyrimidine metabolism; UMP biosynthesis via de novo pathway.</text>
</comment>
<proteinExistence type="predicted"/>
<organism evidence="11 12">
    <name type="scientific">Candidatus Woesebacteria bacterium GWB1_43_5</name>
    <dbReference type="NCBI Taxonomy" id="1802474"/>
    <lineage>
        <taxon>Bacteria</taxon>
        <taxon>Candidatus Woeseibacteriota</taxon>
    </lineage>
</organism>
<evidence type="ECO:0000256" key="8">
    <source>
        <dbReference type="ARBA" id="ARBA00023136"/>
    </source>
</evidence>
<evidence type="ECO:0000256" key="9">
    <source>
        <dbReference type="NCBIfam" id="TIGR01036"/>
    </source>
</evidence>
<dbReference type="InterPro" id="IPR005720">
    <property type="entry name" value="Dihydroorotate_DH_cat"/>
</dbReference>
<comment type="cofactor">
    <cofactor evidence="1">
        <name>FMN</name>
        <dbReference type="ChEBI" id="CHEBI:58210"/>
    </cofactor>
</comment>
<evidence type="ECO:0000256" key="6">
    <source>
        <dbReference type="ARBA" id="ARBA00022975"/>
    </source>
</evidence>
<dbReference type="CDD" id="cd04738">
    <property type="entry name" value="DHOD_2_like"/>
    <property type="match status" value="1"/>
</dbReference>
<gene>
    <name evidence="11" type="ORF">A2125_01190</name>
</gene>
<dbReference type="AlphaFoldDB" id="A0A1F7WUC3"/>
<evidence type="ECO:0000313" key="12">
    <source>
        <dbReference type="Proteomes" id="UP000178812"/>
    </source>
</evidence>
<dbReference type="GO" id="GO:0106430">
    <property type="term" value="F:dihydroorotate dehydrogenase (quinone) activity"/>
    <property type="evidence" value="ECO:0007669"/>
    <property type="project" value="UniProtKB-EC"/>
</dbReference>
<dbReference type="InterPro" id="IPR050074">
    <property type="entry name" value="DHO_dehydrogenase"/>
</dbReference>
<dbReference type="InterPro" id="IPR012135">
    <property type="entry name" value="Dihydroorotate_DH_1_2"/>
</dbReference>
<evidence type="ECO:0000256" key="2">
    <source>
        <dbReference type="ARBA" id="ARBA00003125"/>
    </source>
</evidence>
<dbReference type="GO" id="GO:0005737">
    <property type="term" value="C:cytoplasm"/>
    <property type="evidence" value="ECO:0007669"/>
    <property type="project" value="InterPro"/>
</dbReference>
<keyword evidence="4" id="KW-0285">Flavoprotein</keyword>
<keyword evidence="7" id="KW-0560">Oxidoreductase</keyword>
<reference evidence="11 12" key="1">
    <citation type="journal article" date="2016" name="Nat. Commun.">
        <title>Thousands of microbial genomes shed light on interconnected biogeochemical processes in an aquifer system.</title>
        <authorList>
            <person name="Anantharaman K."/>
            <person name="Brown C.T."/>
            <person name="Hug L.A."/>
            <person name="Sharon I."/>
            <person name="Castelle C.J."/>
            <person name="Probst A.J."/>
            <person name="Thomas B.C."/>
            <person name="Singh A."/>
            <person name="Wilkins M.J."/>
            <person name="Karaoz U."/>
            <person name="Brodie E.L."/>
            <person name="Williams K.H."/>
            <person name="Hubbard S.S."/>
            <person name="Banfield J.F."/>
        </authorList>
    </citation>
    <scope>NUCLEOTIDE SEQUENCE [LARGE SCALE GENOMIC DNA]</scope>
</reference>
<keyword evidence="6" id="KW-0665">Pyrimidine biosynthesis</keyword>
<evidence type="ECO:0000256" key="7">
    <source>
        <dbReference type="ARBA" id="ARBA00023002"/>
    </source>
</evidence>
<evidence type="ECO:0000256" key="5">
    <source>
        <dbReference type="ARBA" id="ARBA00022643"/>
    </source>
</evidence>
<accession>A0A1F7WUC3</accession>
<dbReference type="EC" id="1.3.5.2" evidence="9"/>
<evidence type="ECO:0000259" key="10">
    <source>
        <dbReference type="Pfam" id="PF01180"/>
    </source>
</evidence>
<dbReference type="PIRSF" id="PIRSF000164">
    <property type="entry name" value="DHO_oxidase"/>
    <property type="match status" value="1"/>
</dbReference>